<dbReference type="Proteomes" id="UP001380822">
    <property type="component" value="Unassembled WGS sequence"/>
</dbReference>
<evidence type="ECO:0000256" key="1">
    <source>
        <dbReference type="SAM" id="MobiDB-lite"/>
    </source>
</evidence>
<comment type="caution">
    <text evidence="2">The sequence shown here is derived from an EMBL/GenBank/DDBJ whole genome shotgun (WGS) entry which is preliminary data.</text>
</comment>
<reference evidence="2 3" key="1">
    <citation type="submission" date="2024-02" db="EMBL/GenBank/DDBJ databases">
        <title>A new putative Pannonibacter species isolated from two cases of bloodstream infections in paediatric patients.</title>
        <authorList>
            <person name="Castellana S."/>
            <person name="De Laurentiis V."/>
            <person name="Grassi M."/>
            <person name="De Leonardis F."/>
            <person name="Mosca A."/>
            <person name="De Carlo C."/>
            <person name="Sparapano E."/>
            <person name="Ronga L."/>
            <person name="Santacroce L."/>
            <person name="Chironna M."/>
            <person name="De Robertis A."/>
            <person name="Bianco A."/>
            <person name="Del Sambro L."/>
            <person name="Capozzi L."/>
            <person name="Parisi A."/>
        </authorList>
    </citation>
    <scope>NUCLEOTIDE SEQUENCE [LARGE SCALE GENOMIC DNA]</scope>
    <source>
        <strain evidence="2 3">Pt2</strain>
    </source>
</reference>
<keyword evidence="3" id="KW-1185">Reference proteome</keyword>
<organism evidence="2 3">
    <name type="scientific">Pannonibacter anstelovis</name>
    <dbReference type="NCBI Taxonomy" id="3121537"/>
    <lineage>
        <taxon>Bacteria</taxon>
        <taxon>Pseudomonadati</taxon>
        <taxon>Pseudomonadota</taxon>
        <taxon>Alphaproteobacteria</taxon>
        <taxon>Hyphomicrobiales</taxon>
        <taxon>Stappiaceae</taxon>
        <taxon>Pannonibacter</taxon>
    </lineage>
</organism>
<dbReference type="EMBL" id="JBAKBE010000011">
    <property type="protein sequence ID" value="MEH0098014.1"/>
    <property type="molecule type" value="Genomic_DNA"/>
</dbReference>
<protein>
    <submittedName>
        <fullName evidence="2">Uncharacterized protein</fullName>
    </submittedName>
</protein>
<accession>A0ABU7ZS12</accession>
<proteinExistence type="predicted"/>
<dbReference type="RefSeq" id="WP_334252432.1">
    <property type="nucleotide sequence ID" value="NZ_JBAKBE010000011.1"/>
</dbReference>
<feature type="compositionally biased region" description="Polar residues" evidence="1">
    <location>
        <begin position="10"/>
        <end position="19"/>
    </location>
</feature>
<feature type="region of interest" description="Disordered" evidence="1">
    <location>
        <begin position="1"/>
        <end position="22"/>
    </location>
</feature>
<sequence length="309" mass="32669">MKRWPPFGTSDGTPWTNGNPAIGQRGSVIDARAIDHAQAEIVNAITRLGLTPDANNLEQLGLAIQNAIDAATGGGPADGYVTVESARARLPIYPAVLAANSRLTVTSPVSGTIVVAPTGTIRHRGVFDVALADIAEPARTFTMLPSRVAHLRWTAAGGLQRFYLDDPVYNPSSLPEADASFDTGYDSALLARIVTDASANCTITTLSNAHKLVYRDASSGAAEVITTGSGNDGARYIAVFIHNWSGIADMQFAGGWAGNPGAQTLHGRANVITRTHDRYRTIVEVVSDFDAPLVSGQPLGYAEVQLMRM</sequence>
<evidence type="ECO:0000313" key="3">
    <source>
        <dbReference type="Proteomes" id="UP001380822"/>
    </source>
</evidence>
<name>A0ABU7ZS12_9HYPH</name>
<evidence type="ECO:0000313" key="2">
    <source>
        <dbReference type="EMBL" id="MEH0098014.1"/>
    </source>
</evidence>
<gene>
    <name evidence="2" type="ORF">V6L76_17260</name>
</gene>